<dbReference type="EMBL" id="JARKIB010000005">
    <property type="protein sequence ID" value="KAJ7779872.1"/>
    <property type="molecule type" value="Genomic_DNA"/>
</dbReference>
<protein>
    <recommendedName>
        <fullName evidence="5">Tat pathway signal sequence protein</fullName>
    </recommendedName>
</protein>
<comment type="caution">
    <text evidence="3">The sequence shown here is derived from an EMBL/GenBank/DDBJ whole genome shotgun (WGS) entry which is preliminary data.</text>
</comment>
<evidence type="ECO:0000256" key="2">
    <source>
        <dbReference type="ARBA" id="ARBA00035112"/>
    </source>
</evidence>
<dbReference type="InterPro" id="IPR021765">
    <property type="entry name" value="UstYa-like"/>
</dbReference>
<sequence>MLFSNHSIEFCEAPADAVVEKIIRVYPVGFSHDLSEFQGPPSPPVDDAWDKLYQHGISRIPKNAGALLPNRTSPIPGDPGYYIAELDVYHQLHCLNTIRKALHPVYYPDWDITKGGYPREHVSHCLECIRHSIMCHSDTSVVVWQWNTALNQTSPNTSIPHTCRNFDRIQE</sequence>
<reference evidence="3" key="1">
    <citation type="submission" date="2023-03" db="EMBL/GenBank/DDBJ databases">
        <title>Massive genome expansion in bonnet fungi (Mycena s.s.) driven by repeated elements and novel gene families across ecological guilds.</title>
        <authorList>
            <consortium name="Lawrence Berkeley National Laboratory"/>
            <person name="Harder C.B."/>
            <person name="Miyauchi S."/>
            <person name="Viragh M."/>
            <person name="Kuo A."/>
            <person name="Thoen E."/>
            <person name="Andreopoulos B."/>
            <person name="Lu D."/>
            <person name="Skrede I."/>
            <person name="Drula E."/>
            <person name="Henrissat B."/>
            <person name="Morin E."/>
            <person name="Kohler A."/>
            <person name="Barry K."/>
            <person name="LaButti K."/>
            <person name="Morin E."/>
            <person name="Salamov A."/>
            <person name="Lipzen A."/>
            <person name="Mereny Z."/>
            <person name="Hegedus B."/>
            <person name="Baldrian P."/>
            <person name="Stursova M."/>
            <person name="Weitz H."/>
            <person name="Taylor A."/>
            <person name="Grigoriev I.V."/>
            <person name="Nagy L.G."/>
            <person name="Martin F."/>
            <person name="Kauserud H."/>
        </authorList>
    </citation>
    <scope>NUCLEOTIDE SEQUENCE</scope>
    <source>
        <strain evidence="3">CBHHK182m</strain>
    </source>
</reference>
<comment type="pathway">
    <text evidence="1">Mycotoxin biosynthesis.</text>
</comment>
<comment type="similarity">
    <text evidence="2">Belongs to the ustYa family.</text>
</comment>
<dbReference type="AlphaFoldDB" id="A0AAD7K7C1"/>
<dbReference type="PANTHER" id="PTHR33365:SF4">
    <property type="entry name" value="CYCLOCHLOROTINE BIOSYNTHESIS PROTEIN O"/>
    <property type="match status" value="1"/>
</dbReference>
<dbReference type="GO" id="GO:0043386">
    <property type="term" value="P:mycotoxin biosynthetic process"/>
    <property type="evidence" value="ECO:0007669"/>
    <property type="project" value="InterPro"/>
</dbReference>
<evidence type="ECO:0000313" key="4">
    <source>
        <dbReference type="Proteomes" id="UP001215598"/>
    </source>
</evidence>
<evidence type="ECO:0000256" key="1">
    <source>
        <dbReference type="ARBA" id="ARBA00004685"/>
    </source>
</evidence>
<dbReference type="PANTHER" id="PTHR33365">
    <property type="entry name" value="YALI0B05434P"/>
    <property type="match status" value="1"/>
</dbReference>
<gene>
    <name evidence="3" type="ORF">B0H16DRAFT_1300051</name>
</gene>
<proteinExistence type="inferred from homology"/>
<dbReference type="Proteomes" id="UP001215598">
    <property type="component" value="Unassembled WGS sequence"/>
</dbReference>
<evidence type="ECO:0008006" key="5">
    <source>
        <dbReference type="Google" id="ProtNLM"/>
    </source>
</evidence>
<dbReference type="Pfam" id="PF11807">
    <property type="entry name" value="UstYa"/>
    <property type="match status" value="1"/>
</dbReference>
<organism evidence="3 4">
    <name type="scientific">Mycena metata</name>
    <dbReference type="NCBI Taxonomy" id="1033252"/>
    <lineage>
        <taxon>Eukaryota</taxon>
        <taxon>Fungi</taxon>
        <taxon>Dikarya</taxon>
        <taxon>Basidiomycota</taxon>
        <taxon>Agaricomycotina</taxon>
        <taxon>Agaricomycetes</taxon>
        <taxon>Agaricomycetidae</taxon>
        <taxon>Agaricales</taxon>
        <taxon>Marasmiineae</taxon>
        <taxon>Mycenaceae</taxon>
        <taxon>Mycena</taxon>
    </lineage>
</organism>
<evidence type="ECO:0000313" key="3">
    <source>
        <dbReference type="EMBL" id="KAJ7779872.1"/>
    </source>
</evidence>
<name>A0AAD7K7C1_9AGAR</name>
<accession>A0AAD7K7C1</accession>
<keyword evidence="4" id="KW-1185">Reference proteome</keyword>